<reference evidence="2 3" key="1">
    <citation type="journal article" date="2020" name="Nat. Food">
        <title>A phased Vanilla planifolia genome enables genetic improvement of flavour and production.</title>
        <authorList>
            <person name="Hasing T."/>
            <person name="Tang H."/>
            <person name="Brym M."/>
            <person name="Khazi F."/>
            <person name="Huang T."/>
            <person name="Chambers A.H."/>
        </authorList>
    </citation>
    <scope>NUCLEOTIDE SEQUENCE [LARGE SCALE GENOMIC DNA]</scope>
    <source>
        <tissue evidence="2">Leaf</tissue>
    </source>
</reference>
<accession>A0A835R454</accession>
<gene>
    <name evidence="2" type="ORF">HPP92_010456</name>
</gene>
<evidence type="ECO:0000256" key="1">
    <source>
        <dbReference type="SAM" id="MobiDB-lite"/>
    </source>
</evidence>
<evidence type="ECO:0000313" key="2">
    <source>
        <dbReference type="EMBL" id="KAG0479598.1"/>
    </source>
</evidence>
<dbReference type="AlphaFoldDB" id="A0A835R454"/>
<protein>
    <submittedName>
        <fullName evidence="2">Uncharacterized protein</fullName>
    </submittedName>
</protein>
<feature type="region of interest" description="Disordered" evidence="1">
    <location>
        <begin position="1"/>
        <end position="83"/>
    </location>
</feature>
<dbReference type="EMBL" id="JADCNL010000005">
    <property type="protein sequence ID" value="KAG0479598.1"/>
    <property type="molecule type" value="Genomic_DNA"/>
</dbReference>
<evidence type="ECO:0000313" key="3">
    <source>
        <dbReference type="Proteomes" id="UP000636800"/>
    </source>
</evidence>
<comment type="caution">
    <text evidence="2">The sequence shown here is derived from an EMBL/GenBank/DDBJ whole genome shotgun (WGS) entry which is preliminary data.</text>
</comment>
<name>A0A835R454_VANPL</name>
<feature type="compositionally biased region" description="Pro residues" evidence="1">
    <location>
        <begin position="59"/>
        <end position="72"/>
    </location>
</feature>
<keyword evidence="3" id="KW-1185">Reference proteome</keyword>
<dbReference type="Proteomes" id="UP000636800">
    <property type="component" value="Chromosome 5"/>
</dbReference>
<proteinExistence type="predicted"/>
<dbReference type="OrthoDB" id="27073at2759"/>
<sequence>MAARKPNSSLRDRGLSPSSSPVHRSLLRRLLQSAESKDLSGGTEVTTMAKEIGLRPSPQSRPTPAARPPLPPDLQTSPIACAN</sequence>
<organism evidence="2 3">
    <name type="scientific">Vanilla planifolia</name>
    <name type="common">Vanilla</name>
    <dbReference type="NCBI Taxonomy" id="51239"/>
    <lineage>
        <taxon>Eukaryota</taxon>
        <taxon>Viridiplantae</taxon>
        <taxon>Streptophyta</taxon>
        <taxon>Embryophyta</taxon>
        <taxon>Tracheophyta</taxon>
        <taxon>Spermatophyta</taxon>
        <taxon>Magnoliopsida</taxon>
        <taxon>Liliopsida</taxon>
        <taxon>Asparagales</taxon>
        <taxon>Orchidaceae</taxon>
        <taxon>Vanilloideae</taxon>
        <taxon>Vanilleae</taxon>
        <taxon>Vanilla</taxon>
    </lineage>
</organism>
<feature type="compositionally biased region" description="Polar residues" evidence="1">
    <location>
        <begin position="74"/>
        <end position="83"/>
    </location>
</feature>